<keyword evidence="7" id="KW-1185">Reference proteome</keyword>
<dbReference type="PROSITE" id="PS50931">
    <property type="entry name" value="HTH_LYSR"/>
    <property type="match status" value="1"/>
</dbReference>
<dbReference type="RefSeq" id="WP_271884399.1">
    <property type="nucleotide sequence ID" value="NZ_CP067136.1"/>
</dbReference>
<dbReference type="Gene3D" id="1.10.10.10">
    <property type="entry name" value="Winged helix-like DNA-binding domain superfamily/Winged helix DNA-binding domain"/>
    <property type="match status" value="1"/>
</dbReference>
<keyword evidence="3" id="KW-0238">DNA-binding</keyword>
<dbReference type="SUPFAM" id="SSF46785">
    <property type="entry name" value="Winged helix' DNA-binding domain"/>
    <property type="match status" value="1"/>
</dbReference>
<dbReference type="InterPro" id="IPR036390">
    <property type="entry name" value="WH_DNA-bd_sf"/>
</dbReference>
<dbReference type="Gene3D" id="3.40.190.10">
    <property type="entry name" value="Periplasmic binding protein-like II"/>
    <property type="match status" value="2"/>
</dbReference>
<dbReference type="PANTHER" id="PTHR30537:SF26">
    <property type="entry name" value="GLYCINE CLEAVAGE SYSTEM TRANSCRIPTIONAL ACTIVATOR"/>
    <property type="match status" value="1"/>
</dbReference>
<protein>
    <submittedName>
        <fullName evidence="6">LysR family transcriptional regulator</fullName>
    </submittedName>
</protein>
<dbReference type="InterPro" id="IPR005119">
    <property type="entry name" value="LysR_subst-bd"/>
</dbReference>
<dbReference type="InterPro" id="IPR036388">
    <property type="entry name" value="WH-like_DNA-bd_sf"/>
</dbReference>
<sequence>MHDLNRIALNGLRAIEAVGRLGSLNAAAAELGVTPGALSQRISRTEAQLGQPVFHRSAQGLRPTETGALIVARLSRGMAELAAAVALADPLQDDVLNISAAPLFASRWLIWRLPRFQAAHPDIRVRIEPSVQMAMPGLGGIDIALRVGRGDWPGLRSEKMLDQRVMPVCAPALAARIREPADLLSLPVIRENDRLQGWREWLAPHGLSPGDLRDGPEYADGGICVDAAISGQGLFMAWETLAADPLADGRLSAPLPGRAETGQGYWFVTATQGRRKPAIARFRDWLRRELRHGPDHSLRLS</sequence>
<dbReference type="PANTHER" id="PTHR30537">
    <property type="entry name" value="HTH-TYPE TRANSCRIPTIONAL REGULATOR"/>
    <property type="match status" value="1"/>
</dbReference>
<evidence type="ECO:0000259" key="5">
    <source>
        <dbReference type="PROSITE" id="PS50931"/>
    </source>
</evidence>
<evidence type="ECO:0000256" key="2">
    <source>
        <dbReference type="ARBA" id="ARBA00023015"/>
    </source>
</evidence>
<evidence type="ECO:0000256" key="1">
    <source>
        <dbReference type="ARBA" id="ARBA00009437"/>
    </source>
</evidence>
<dbReference type="Proteomes" id="UP001219349">
    <property type="component" value="Chromosome"/>
</dbReference>
<keyword evidence="4" id="KW-0804">Transcription</keyword>
<proteinExistence type="inferred from homology"/>
<dbReference type="Pfam" id="PF03466">
    <property type="entry name" value="LysR_substrate"/>
    <property type="match status" value="1"/>
</dbReference>
<evidence type="ECO:0000256" key="3">
    <source>
        <dbReference type="ARBA" id="ARBA00023125"/>
    </source>
</evidence>
<name>A0ABY7SKF5_9RHOB</name>
<dbReference type="InterPro" id="IPR000847">
    <property type="entry name" value="LysR_HTH_N"/>
</dbReference>
<evidence type="ECO:0000313" key="7">
    <source>
        <dbReference type="Proteomes" id="UP001219349"/>
    </source>
</evidence>
<evidence type="ECO:0000256" key="4">
    <source>
        <dbReference type="ARBA" id="ARBA00023163"/>
    </source>
</evidence>
<dbReference type="InterPro" id="IPR058163">
    <property type="entry name" value="LysR-type_TF_proteobact-type"/>
</dbReference>
<keyword evidence="2" id="KW-0805">Transcription regulation</keyword>
<organism evidence="6 7">
    <name type="scientific">Paracoccus fistulariae</name>
    <dbReference type="NCBI Taxonomy" id="658446"/>
    <lineage>
        <taxon>Bacteria</taxon>
        <taxon>Pseudomonadati</taxon>
        <taxon>Pseudomonadota</taxon>
        <taxon>Alphaproteobacteria</taxon>
        <taxon>Rhodobacterales</taxon>
        <taxon>Paracoccaceae</taxon>
        <taxon>Paracoccus</taxon>
    </lineage>
</organism>
<evidence type="ECO:0000313" key="6">
    <source>
        <dbReference type="EMBL" id="WCR07413.1"/>
    </source>
</evidence>
<accession>A0ABY7SKF5</accession>
<feature type="domain" description="HTH lysR-type" evidence="5">
    <location>
        <begin position="7"/>
        <end position="64"/>
    </location>
</feature>
<reference evidence="6 7" key="1">
    <citation type="submission" date="2021-01" db="EMBL/GenBank/DDBJ databases">
        <title>Biogeographic distribution of Paracoccus.</title>
        <authorList>
            <person name="Hollensteiner J."/>
            <person name="Leineberger J."/>
            <person name="Brinkhoff T."/>
            <person name="Daniel R."/>
        </authorList>
    </citation>
    <scope>NUCLEOTIDE SEQUENCE [LARGE SCALE GENOMIC DNA]</scope>
    <source>
        <strain evidence="6 7">KCTC 22803</strain>
    </source>
</reference>
<dbReference type="CDD" id="cd08432">
    <property type="entry name" value="PBP2_GcdR_TrpI_HvrB_AmpR_like"/>
    <property type="match status" value="1"/>
</dbReference>
<dbReference type="SUPFAM" id="SSF53850">
    <property type="entry name" value="Periplasmic binding protein-like II"/>
    <property type="match status" value="1"/>
</dbReference>
<gene>
    <name evidence="6" type="ORF">JHX87_00715</name>
</gene>
<dbReference type="Pfam" id="PF00126">
    <property type="entry name" value="HTH_1"/>
    <property type="match status" value="1"/>
</dbReference>
<comment type="similarity">
    <text evidence="1">Belongs to the LysR transcriptional regulatory family.</text>
</comment>
<dbReference type="EMBL" id="CP067136">
    <property type="protein sequence ID" value="WCR07413.1"/>
    <property type="molecule type" value="Genomic_DNA"/>
</dbReference>